<keyword evidence="7" id="KW-1185">Reference proteome</keyword>
<comment type="caution">
    <text evidence="6">The sequence shown here is derived from an EMBL/GenBank/DDBJ whole genome shotgun (WGS) entry which is preliminary data.</text>
</comment>
<proteinExistence type="inferred from homology"/>
<evidence type="ECO:0000256" key="4">
    <source>
        <dbReference type="ARBA" id="ARBA00023186"/>
    </source>
</evidence>
<accession>A0A2A9FD10</accession>
<comment type="subcellular location">
    <subcellularLocation>
        <location evidence="1">Cytoplasm</location>
    </subcellularLocation>
</comment>
<keyword evidence="4" id="KW-0143">Chaperone</keyword>
<feature type="compositionally biased region" description="Basic and acidic residues" evidence="5">
    <location>
        <begin position="161"/>
        <end position="174"/>
    </location>
</feature>
<name>A0A2A9FD10_9PSEU</name>
<evidence type="ECO:0000313" key="7">
    <source>
        <dbReference type="Proteomes" id="UP000243542"/>
    </source>
</evidence>
<dbReference type="Proteomes" id="UP000243542">
    <property type="component" value="Unassembled WGS sequence"/>
</dbReference>
<comment type="similarity">
    <text evidence="2">Belongs to the EspG family.</text>
</comment>
<dbReference type="Pfam" id="PF14011">
    <property type="entry name" value="ESX-1_EspG"/>
    <property type="match status" value="1"/>
</dbReference>
<reference evidence="6 7" key="1">
    <citation type="submission" date="2017-10" db="EMBL/GenBank/DDBJ databases">
        <title>Sequencing the genomes of 1000 actinobacteria strains.</title>
        <authorList>
            <person name="Klenk H.-P."/>
        </authorList>
    </citation>
    <scope>NUCLEOTIDE SEQUENCE [LARGE SCALE GENOMIC DNA]</scope>
    <source>
        <strain evidence="6 7">DSM 46092</strain>
    </source>
</reference>
<protein>
    <submittedName>
        <fullName evidence="6">ESAT-6 protein secretion system EspG family protein</fullName>
    </submittedName>
</protein>
<feature type="region of interest" description="Disordered" evidence="5">
    <location>
        <begin position="161"/>
        <end position="189"/>
    </location>
</feature>
<evidence type="ECO:0000256" key="1">
    <source>
        <dbReference type="ARBA" id="ARBA00004496"/>
    </source>
</evidence>
<evidence type="ECO:0000313" key="6">
    <source>
        <dbReference type="EMBL" id="PFG48360.1"/>
    </source>
</evidence>
<dbReference type="AlphaFoldDB" id="A0A2A9FD10"/>
<evidence type="ECO:0000256" key="5">
    <source>
        <dbReference type="SAM" id="MobiDB-lite"/>
    </source>
</evidence>
<gene>
    <name evidence="6" type="ORF">ATK36_3445</name>
</gene>
<evidence type="ECO:0000256" key="2">
    <source>
        <dbReference type="ARBA" id="ARBA00006411"/>
    </source>
</evidence>
<evidence type="ECO:0000256" key="3">
    <source>
        <dbReference type="ARBA" id="ARBA00022490"/>
    </source>
</evidence>
<dbReference type="EMBL" id="PDJK01000002">
    <property type="protein sequence ID" value="PFG48360.1"/>
    <property type="molecule type" value="Genomic_DNA"/>
</dbReference>
<sequence>MRPGNVITLDGPVTFTAYTLCNLIRRRGAEPHQVIGETAAFYVPEDERKLDEQVNAGLRQAGLMGPRGMDRDLLALIDSLSHPHIEYYGWFDGEFSDGSPATFSALVGSGNGGGFGLVRVSGMPTIAVTRQRPDRLLETFLDIVPDARTPPGQTLVTSRAEFESGKPATADEPRGSIMQSGHRRDQPVSPLKEIQRIMQAPRTGSGALYVAVRSPNGTRRRIPKPVNFIDTDDGRWLMEERPGRESLLVYTPGSRQAISARLRSAQSALG</sequence>
<dbReference type="InterPro" id="IPR025734">
    <property type="entry name" value="EspG"/>
</dbReference>
<keyword evidence="3" id="KW-0963">Cytoplasm</keyword>
<organism evidence="6 7">
    <name type="scientific">Amycolatopsis sulphurea</name>
    <dbReference type="NCBI Taxonomy" id="76022"/>
    <lineage>
        <taxon>Bacteria</taxon>
        <taxon>Bacillati</taxon>
        <taxon>Actinomycetota</taxon>
        <taxon>Actinomycetes</taxon>
        <taxon>Pseudonocardiales</taxon>
        <taxon>Pseudonocardiaceae</taxon>
        <taxon>Amycolatopsis</taxon>
    </lineage>
</organism>